<dbReference type="InterPro" id="IPR036691">
    <property type="entry name" value="Endo/exonu/phosph_ase_sf"/>
</dbReference>
<dbReference type="EMBL" id="JACHGY010000001">
    <property type="protein sequence ID" value="MBB6431443.1"/>
    <property type="molecule type" value="Genomic_DNA"/>
</dbReference>
<protein>
    <submittedName>
        <fullName evidence="3">Endonuclease/exonuclease/phosphatase family metal-dependent hydrolase</fullName>
    </submittedName>
</protein>
<keyword evidence="4" id="KW-1185">Reference proteome</keyword>
<dbReference type="Gene3D" id="3.60.10.10">
    <property type="entry name" value="Endonuclease/exonuclease/phosphatase"/>
    <property type="match status" value="1"/>
</dbReference>
<dbReference type="GO" id="GO:0004519">
    <property type="term" value="F:endonuclease activity"/>
    <property type="evidence" value="ECO:0007669"/>
    <property type="project" value="UniProtKB-KW"/>
</dbReference>
<accession>A0A7X0H981</accession>
<dbReference type="PANTHER" id="PTHR14859">
    <property type="entry name" value="CALCOFLUOR WHITE HYPERSENSITIVE PROTEIN PRECURSOR"/>
    <property type="match status" value="1"/>
</dbReference>
<evidence type="ECO:0000313" key="4">
    <source>
        <dbReference type="Proteomes" id="UP000541810"/>
    </source>
</evidence>
<dbReference type="InterPro" id="IPR051916">
    <property type="entry name" value="GPI-anchor_lipid_remodeler"/>
</dbReference>
<organism evidence="3 4">
    <name type="scientific">Algisphaera agarilytica</name>
    <dbReference type="NCBI Taxonomy" id="1385975"/>
    <lineage>
        <taxon>Bacteria</taxon>
        <taxon>Pseudomonadati</taxon>
        <taxon>Planctomycetota</taxon>
        <taxon>Phycisphaerae</taxon>
        <taxon>Phycisphaerales</taxon>
        <taxon>Phycisphaeraceae</taxon>
        <taxon>Algisphaera</taxon>
    </lineage>
</organism>
<keyword evidence="3" id="KW-0255">Endonuclease</keyword>
<feature type="signal peptide" evidence="1">
    <location>
        <begin position="1"/>
        <end position="27"/>
    </location>
</feature>
<reference evidence="3 4" key="1">
    <citation type="submission" date="2020-08" db="EMBL/GenBank/DDBJ databases">
        <title>Genomic Encyclopedia of Type Strains, Phase IV (KMG-IV): sequencing the most valuable type-strain genomes for metagenomic binning, comparative biology and taxonomic classification.</title>
        <authorList>
            <person name="Goeker M."/>
        </authorList>
    </citation>
    <scope>NUCLEOTIDE SEQUENCE [LARGE SCALE GENOMIC DNA]</scope>
    <source>
        <strain evidence="3 4">DSM 103725</strain>
    </source>
</reference>
<dbReference type="GO" id="GO:0016020">
    <property type="term" value="C:membrane"/>
    <property type="evidence" value="ECO:0007669"/>
    <property type="project" value="GOC"/>
</dbReference>
<comment type="caution">
    <text evidence="3">The sequence shown here is derived from an EMBL/GenBank/DDBJ whole genome shotgun (WGS) entry which is preliminary data.</text>
</comment>
<dbReference type="PANTHER" id="PTHR14859:SF15">
    <property type="entry name" value="ENDONUCLEASE_EXONUCLEASE_PHOSPHATASE DOMAIN-CONTAINING PROTEIN"/>
    <property type="match status" value="1"/>
</dbReference>
<gene>
    <name evidence="3" type="ORF">HNQ40_003249</name>
</gene>
<feature type="chain" id="PRO_5031546850" evidence="1">
    <location>
        <begin position="28"/>
        <end position="316"/>
    </location>
</feature>
<name>A0A7X0H981_9BACT</name>
<feature type="domain" description="Endonuclease/exonuclease/phosphatase" evidence="2">
    <location>
        <begin position="35"/>
        <end position="306"/>
    </location>
</feature>
<evidence type="ECO:0000313" key="3">
    <source>
        <dbReference type="EMBL" id="MBB6431443.1"/>
    </source>
</evidence>
<dbReference type="Pfam" id="PF03372">
    <property type="entry name" value="Exo_endo_phos"/>
    <property type="match status" value="1"/>
</dbReference>
<sequence length="316" mass="35264">MLRPLHGVVLGLMILVAGWGMTPSASADTITIGAYNVENFFDVFDDPYTGDEGVRVKSRRDIATMAKALKKLDADVVVFQELENEHLLQAMVDEFLPNEGYEYIAAQRTNSGRGINLGVISRFPIKELRSYRFTTLTNPKAPGREWKFARDVMRVTIDAGLDRPIEVFSIHLKSNRDGPDDPNSRLYRTAEAIALKKIIQEEVDKDPGFLAVLGGDFNSNYETRPEQPRPWPAMEHLLATEPGDDPLLIDVHADLSDKERVTIPGSGRYPPATFDYILVTPAMAERYVKGSATVIRSESLTSGSDHRPLSAEFRLD</sequence>
<keyword evidence="1" id="KW-0732">Signal</keyword>
<dbReference type="AlphaFoldDB" id="A0A7X0H981"/>
<evidence type="ECO:0000256" key="1">
    <source>
        <dbReference type="SAM" id="SignalP"/>
    </source>
</evidence>
<keyword evidence="3" id="KW-0540">Nuclease</keyword>
<keyword evidence="3" id="KW-0378">Hydrolase</keyword>
<dbReference type="Proteomes" id="UP000541810">
    <property type="component" value="Unassembled WGS sequence"/>
</dbReference>
<dbReference type="GO" id="GO:0004527">
    <property type="term" value="F:exonuclease activity"/>
    <property type="evidence" value="ECO:0007669"/>
    <property type="project" value="UniProtKB-KW"/>
</dbReference>
<dbReference type="InterPro" id="IPR005135">
    <property type="entry name" value="Endo/exonuclease/phosphatase"/>
</dbReference>
<proteinExistence type="predicted"/>
<evidence type="ECO:0000259" key="2">
    <source>
        <dbReference type="Pfam" id="PF03372"/>
    </source>
</evidence>
<keyword evidence="3" id="KW-0269">Exonuclease</keyword>
<dbReference type="GO" id="GO:0006506">
    <property type="term" value="P:GPI anchor biosynthetic process"/>
    <property type="evidence" value="ECO:0007669"/>
    <property type="project" value="TreeGrafter"/>
</dbReference>
<dbReference type="SUPFAM" id="SSF56219">
    <property type="entry name" value="DNase I-like"/>
    <property type="match status" value="1"/>
</dbReference>
<dbReference type="RefSeq" id="WP_184678909.1">
    <property type="nucleotide sequence ID" value="NZ_JACHGY010000001.1"/>
</dbReference>